<feature type="region of interest" description="Disordered" evidence="1">
    <location>
        <begin position="916"/>
        <end position="936"/>
    </location>
</feature>
<dbReference type="AlphaFoldDB" id="A0A0D3IML2"/>
<dbReference type="eggNOG" id="ENOG502SI9G">
    <property type="taxonomic scope" value="Eukaryota"/>
</dbReference>
<dbReference type="PANTHER" id="PTHR34730:SF1">
    <property type="entry name" value="PARAQUAT-INDUCIBLE PROTEIN A"/>
    <property type="match status" value="1"/>
</dbReference>
<feature type="transmembrane region" description="Helical" evidence="2">
    <location>
        <begin position="37"/>
        <end position="60"/>
    </location>
</feature>
<name>A0A0D3IML2_EMIH1</name>
<keyword evidence="4" id="KW-1185">Reference proteome</keyword>
<dbReference type="PaxDb" id="2903-EOD12497"/>
<feature type="compositionally biased region" description="Acidic residues" evidence="1">
    <location>
        <begin position="553"/>
        <end position="569"/>
    </location>
</feature>
<evidence type="ECO:0000256" key="1">
    <source>
        <dbReference type="SAM" id="MobiDB-lite"/>
    </source>
</evidence>
<feature type="region of interest" description="Disordered" evidence="1">
    <location>
        <begin position="513"/>
        <end position="599"/>
    </location>
</feature>
<feature type="region of interest" description="Disordered" evidence="1">
    <location>
        <begin position="614"/>
        <end position="649"/>
    </location>
</feature>
<feature type="compositionally biased region" description="Low complexity" evidence="1">
    <location>
        <begin position="620"/>
        <end position="639"/>
    </location>
</feature>
<accession>A0A0D3IML2</accession>
<keyword evidence="2" id="KW-0472">Membrane</keyword>
<organism evidence="3 4">
    <name type="scientific">Emiliania huxleyi (strain CCMP1516)</name>
    <dbReference type="NCBI Taxonomy" id="280463"/>
    <lineage>
        <taxon>Eukaryota</taxon>
        <taxon>Haptista</taxon>
        <taxon>Haptophyta</taxon>
        <taxon>Prymnesiophyceae</taxon>
        <taxon>Isochrysidales</taxon>
        <taxon>Noelaerhabdaceae</taxon>
        <taxon>Emiliania</taxon>
    </lineage>
</organism>
<feature type="transmembrane region" description="Helical" evidence="2">
    <location>
        <begin position="218"/>
        <end position="242"/>
    </location>
</feature>
<feature type="transmembrane region" description="Helical" evidence="2">
    <location>
        <begin position="254"/>
        <end position="277"/>
    </location>
</feature>
<evidence type="ECO:0000256" key="2">
    <source>
        <dbReference type="SAM" id="Phobius"/>
    </source>
</evidence>
<dbReference type="GeneID" id="17258647"/>
<reference evidence="3" key="2">
    <citation type="submission" date="2024-10" db="UniProtKB">
        <authorList>
            <consortium name="EnsemblProtists"/>
        </authorList>
    </citation>
    <scope>IDENTIFICATION</scope>
</reference>
<dbReference type="RefSeq" id="XP_005764926.1">
    <property type="nucleotide sequence ID" value="XM_005764869.1"/>
</dbReference>
<keyword evidence="2" id="KW-1133">Transmembrane helix</keyword>
<keyword evidence="2" id="KW-0812">Transmembrane</keyword>
<proteinExistence type="predicted"/>
<protein>
    <submittedName>
        <fullName evidence="3">Uncharacterized protein</fullName>
    </submittedName>
</protein>
<dbReference type="HOGENOM" id="CLU_313198_0_0_1"/>
<reference evidence="4" key="1">
    <citation type="journal article" date="2013" name="Nature">
        <title>Pan genome of the phytoplankton Emiliania underpins its global distribution.</title>
        <authorList>
            <person name="Read B.A."/>
            <person name="Kegel J."/>
            <person name="Klute M.J."/>
            <person name="Kuo A."/>
            <person name="Lefebvre S.C."/>
            <person name="Maumus F."/>
            <person name="Mayer C."/>
            <person name="Miller J."/>
            <person name="Monier A."/>
            <person name="Salamov A."/>
            <person name="Young J."/>
            <person name="Aguilar M."/>
            <person name="Claverie J.M."/>
            <person name="Frickenhaus S."/>
            <person name="Gonzalez K."/>
            <person name="Herman E.K."/>
            <person name="Lin Y.C."/>
            <person name="Napier J."/>
            <person name="Ogata H."/>
            <person name="Sarno A.F."/>
            <person name="Shmutz J."/>
            <person name="Schroeder D."/>
            <person name="de Vargas C."/>
            <person name="Verret F."/>
            <person name="von Dassow P."/>
            <person name="Valentin K."/>
            <person name="Van de Peer Y."/>
            <person name="Wheeler G."/>
            <person name="Dacks J.B."/>
            <person name="Delwiche C.F."/>
            <person name="Dyhrman S.T."/>
            <person name="Glockner G."/>
            <person name="John U."/>
            <person name="Richards T."/>
            <person name="Worden A.Z."/>
            <person name="Zhang X."/>
            <person name="Grigoriev I.V."/>
            <person name="Allen A.E."/>
            <person name="Bidle K."/>
            <person name="Borodovsky M."/>
            <person name="Bowler C."/>
            <person name="Brownlee C."/>
            <person name="Cock J.M."/>
            <person name="Elias M."/>
            <person name="Gladyshev V.N."/>
            <person name="Groth M."/>
            <person name="Guda C."/>
            <person name="Hadaegh A."/>
            <person name="Iglesias-Rodriguez M.D."/>
            <person name="Jenkins J."/>
            <person name="Jones B.M."/>
            <person name="Lawson T."/>
            <person name="Leese F."/>
            <person name="Lindquist E."/>
            <person name="Lobanov A."/>
            <person name="Lomsadze A."/>
            <person name="Malik S.B."/>
            <person name="Marsh M.E."/>
            <person name="Mackinder L."/>
            <person name="Mock T."/>
            <person name="Mueller-Roeber B."/>
            <person name="Pagarete A."/>
            <person name="Parker M."/>
            <person name="Probert I."/>
            <person name="Quesneville H."/>
            <person name="Raines C."/>
            <person name="Rensing S.A."/>
            <person name="Riano-Pachon D.M."/>
            <person name="Richier S."/>
            <person name="Rokitta S."/>
            <person name="Shiraiwa Y."/>
            <person name="Soanes D.M."/>
            <person name="van der Giezen M."/>
            <person name="Wahlund T.M."/>
            <person name="Williams B."/>
            <person name="Wilson W."/>
            <person name="Wolfe G."/>
            <person name="Wurch L.L."/>
        </authorList>
    </citation>
    <scope>NUCLEOTIDE SEQUENCE</scope>
</reference>
<feature type="transmembrane region" description="Helical" evidence="2">
    <location>
        <begin position="483"/>
        <end position="502"/>
    </location>
</feature>
<sequence length="936" mass="102091">MPSLEAEKAARAFGSTARISAVPKSHRKPFYARKNSLGCAYSVTVCVLVSTTIVINHLIFGFSQLAGADMARLPSRAAAASPRRCPRPRRIEGGNKASTNPDYWDPDAGLFKAVFDVGLTFNATSQDAVELQAFAYSQLCQHTPYYPEIDCELQSDQMSVCVVLKCKQFQMSKQAVQMSYMYSIWELWEMKTIEPLPGEPAESISTANVTKEYGKPGAVVLFGFSFVWPHVKLALLHLFFYLPMTSRGRRNGNYWLAVFGKWSFTDVLVMSALVGVFHLTLDTTASEVWDSAGPDLIETCGGTCGTFMHEKTHPFEGIGQAIEAKLPPLQKFNDWNREQQDKMDAAWDEFVTKQKEKMDSAWDNVFHHGEAPSADFSCSCAWTANFACPDAPMPGNKGYAQKDNSACYAYCCPEDGAASQPSTGLASRIPKAEMAKDPADRMGQAACASGCANLGKVIGEALDAVHPDLVSTLHAGVQMEGMVAMYSFCIAVMLSLIVSIVVERLEGRGEGVVDHHAEAQTRRPPPRVRARPPRPYEPRLACASLPQGWDGYDSGEEESDDDDAFDEDAAGFRGRGVPTPPPSPPAEGAGGKAEGGEAEGGVRQVAPLGHVSVEVDTPGDEAGSSSAAPAAALDAGTATRTPIPETPSGLRRRLAGSVHFLEEKTKTAVGIFSPAKDTRTPREIRIERKIKRQMTVLGGAKPFPVTREWAWHSTICLLTSAMLAYGMFTPCFTREVTGSVPALLKDTGFDFDEEYSIWSLSGIIYELGGFNRALMYTTYLVFCVIGPAVRCSTQLMLLLLPLPTKVLRMLHELSRNASIFYALEVLLVAVPLLNVTFGPVSKNLLTVENSPGLCGPLGERYGQETCLMLDVRLAKGYWIICAHVALFLYSGFDGSPTHKYCQHELHRSDCPPFPCCSKQQQDSPPSARSARQPTMH</sequence>
<dbReference type="EnsemblProtists" id="EOD12497">
    <property type="protein sequence ID" value="EOD12497"/>
    <property type="gene ID" value="EMIHUDRAFT_470824"/>
</dbReference>
<dbReference type="KEGG" id="ehx:EMIHUDRAFT_470824"/>
<evidence type="ECO:0000313" key="3">
    <source>
        <dbReference type="EnsemblProtists" id="EOD12497"/>
    </source>
</evidence>
<evidence type="ECO:0000313" key="4">
    <source>
        <dbReference type="Proteomes" id="UP000013827"/>
    </source>
</evidence>
<dbReference type="Proteomes" id="UP000013827">
    <property type="component" value="Unassembled WGS sequence"/>
</dbReference>
<feature type="compositionally biased region" description="Polar residues" evidence="1">
    <location>
        <begin position="917"/>
        <end position="936"/>
    </location>
</feature>
<dbReference type="PANTHER" id="PTHR34730">
    <property type="entry name" value="UNNAMED PRODUCT"/>
    <property type="match status" value="1"/>
</dbReference>